<reference evidence="1 2" key="1">
    <citation type="submission" date="2016-12" db="EMBL/GenBank/DDBJ databases">
        <authorList>
            <person name="Song W.-J."/>
            <person name="Kurnit D.M."/>
        </authorList>
    </citation>
    <scope>NUCLEOTIDE SEQUENCE [LARGE SCALE GENOMIC DNA]</scope>
    <source>
        <strain evidence="1 2">DSM 19599</strain>
    </source>
</reference>
<accession>A0A1M7ZLR9</accession>
<protein>
    <submittedName>
        <fullName evidence="1">Uncharacterized protein</fullName>
    </submittedName>
</protein>
<name>A0A1M7ZLR9_9HYPH</name>
<dbReference type="EMBL" id="FRXO01000004">
    <property type="protein sequence ID" value="SHO65844.1"/>
    <property type="molecule type" value="Genomic_DNA"/>
</dbReference>
<evidence type="ECO:0000313" key="2">
    <source>
        <dbReference type="Proteomes" id="UP000186406"/>
    </source>
</evidence>
<dbReference type="AlphaFoldDB" id="A0A1M7ZLR9"/>
<organism evidence="1 2">
    <name type="scientific">Pseudoxanthobacter soli DSM 19599</name>
    <dbReference type="NCBI Taxonomy" id="1123029"/>
    <lineage>
        <taxon>Bacteria</taxon>
        <taxon>Pseudomonadati</taxon>
        <taxon>Pseudomonadota</taxon>
        <taxon>Alphaproteobacteria</taxon>
        <taxon>Hyphomicrobiales</taxon>
        <taxon>Segnochrobactraceae</taxon>
        <taxon>Pseudoxanthobacter</taxon>
    </lineage>
</organism>
<evidence type="ECO:0000313" key="1">
    <source>
        <dbReference type="EMBL" id="SHO65844.1"/>
    </source>
</evidence>
<gene>
    <name evidence="1" type="ORF">SAMN02745172_02491</name>
</gene>
<dbReference type="STRING" id="1123029.SAMN02745172_02491"/>
<sequence length="104" mass="10798">MSGETTSGGAAPAEAFEARLMALIREETGRRGDGGNWLGIIEAVSGLSTCLGVLIGQMVLRANHPDLSARDLAHQLVDIQVENIRGTVDDALADSGPDTKGSPQ</sequence>
<dbReference type="Proteomes" id="UP000186406">
    <property type="component" value="Unassembled WGS sequence"/>
</dbReference>
<proteinExistence type="predicted"/>
<dbReference type="RefSeq" id="WP_073629049.1">
    <property type="nucleotide sequence ID" value="NZ_FRXO01000004.1"/>
</dbReference>
<keyword evidence="2" id="KW-1185">Reference proteome</keyword>